<dbReference type="GO" id="GO:0008312">
    <property type="term" value="F:7S RNA binding"/>
    <property type="evidence" value="ECO:0007669"/>
    <property type="project" value="UniProtKB-UniRule"/>
</dbReference>
<dbReference type="GO" id="GO:0006614">
    <property type="term" value="P:SRP-dependent cotranslational protein targeting to membrane"/>
    <property type="evidence" value="ECO:0007669"/>
    <property type="project" value="UniProtKB-UniRule"/>
</dbReference>
<evidence type="ECO:0000256" key="1">
    <source>
        <dbReference type="ARBA" id="ARBA00004496"/>
    </source>
</evidence>
<dbReference type="Gene3D" id="3.30.720.10">
    <property type="entry name" value="Signal recognition particle alu RNA binding heterodimer, srp9/1"/>
    <property type="match status" value="1"/>
</dbReference>
<feature type="region of interest" description="Disordered" evidence="8">
    <location>
        <begin position="102"/>
        <end position="153"/>
    </location>
</feature>
<comment type="function">
    <text evidence="7">Component of the signal recognition particle (SRP) complex, a ribonucleoprotein complex that mediates the cotranslational targeting of secretory and membrane proteins to the endoplasmic reticulum (ER).</text>
</comment>
<evidence type="ECO:0000313" key="10">
    <source>
        <dbReference type="Proteomes" id="UP001375240"/>
    </source>
</evidence>
<evidence type="ECO:0000256" key="8">
    <source>
        <dbReference type="SAM" id="MobiDB-lite"/>
    </source>
</evidence>
<feature type="compositionally biased region" description="Low complexity" evidence="8">
    <location>
        <begin position="51"/>
        <end position="65"/>
    </location>
</feature>
<evidence type="ECO:0000256" key="4">
    <source>
        <dbReference type="ARBA" id="ARBA00022884"/>
    </source>
</evidence>
<dbReference type="Proteomes" id="UP001375240">
    <property type="component" value="Unassembled WGS sequence"/>
</dbReference>
<dbReference type="AlphaFoldDB" id="A0AAV9U6T7"/>
<proteinExistence type="inferred from homology"/>
<dbReference type="EMBL" id="JAVHNQ010000011">
    <property type="protein sequence ID" value="KAK6336495.1"/>
    <property type="molecule type" value="Genomic_DNA"/>
</dbReference>
<gene>
    <name evidence="9" type="ORF">TWF696_002045</name>
</gene>
<evidence type="ECO:0000256" key="7">
    <source>
        <dbReference type="RuleBase" id="RU368100"/>
    </source>
</evidence>
<dbReference type="InterPro" id="IPR009018">
    <property type="entry name" value="Signal_recog_particle_SRP9/14"/>
</dbReference>
<dbReference type="GO" id="GO:0005786">
    <property type="term" value="C:signal recognition particle, endoplasmic reticulum targeting"/>
    <property type="evidence" value="ECO:0007669"/>
    <property type="project" value="UniProtKB-UniRule"/>
</dbReference>
<feature type="compositionally biased region" description="Low complexity" evidence="8">
    <location>
        <begin position="102"/>
        <end position="128"/>
    </location>
</feature>
<evidence type="ECO:0000256" key="5">
    <source>
        <dbReference type="ARBA" id="ARBA00023135"/>
    </source>
</evidence>
<comment type="subunit">
    <text evidence="7">Component of a fungal signal recognition particle (SRP) complex that consists of a 7SL RNA molecule (scR1) and at least six protein subunits: SRP72, SRP68, SRP54, SEC65, SRP21 and SRP14.</text>
</comment>
<keyword evidence="3 7" id="KW-0963">Cytoplasm</keyword>
<keyword evidence="5 7" id="KW-0733">Signal recognition particle</keyword>
<comment type="subcellular location">
    <subcellularLocation>
        <location evidence="1 7">Cytoplasm</location>
    </subcellularLocation>
</comment>
<name>A0AAV9U6T7_9PEZI</name>
<dbReference type="InterPro" id="IPR003210">
    <property type="entry name" value="Signal_recog_particle_SRP14"/>
</dbReference>
<keyword evidence="4 7" id="KW-0694">RNA-binding</keyword>
<protein>
    <recommendedName>
        <fullName evidence="7">Signal recognition particle subunit SRP14</fullName>
    </recommendedName>
    <alternativeName>
        <fullName evidence="7">Signal recognition particle 14 kDa protein</fullName>
    </alternativeName>
</protein>
<dbReference type="PANTHER" id="PTHR12013">
    <property type="entry name" value="SIGNAL RECOGNITION PARTICLE 14 KD PROTEIN"/>
    <property type="match status" value="1"/>
</dbReference>
<dbReference type="SUPFAM" id="SSF54762">
    <property type="entry name" value="Signal recognition particle alu RNA binding heterodimer, SRP9/14"/>
    <property type="match status" value="2"/>
</dbReference>
<evidence type="ECO:0000256" key="3">
    <source>
        <dbReference type="ARBA" id="ARBA00022490"/>
    </source>
</evidence>
<reference evidence="9 10" key="1">
    <citation type="submission" date="2019-10" db="EMBL/GenBank/DDBJ databases">
        <authorList>
            <person name="Palmer J.M."/>
        </authorList>
    </citation>
    <scope>NUCLEOTIDE SEQUENCE [LARGE SCALE GENOMIC DNA]</scope>
    <source>
        <strain evidence="9 10">TWF696</strain>
    </source>
</reference>
<sequence>MPQERLSHDEFFARLAELLASKKDHGSVFLTQKRLSYDPANPPPTKTLTRPAKVTKSTSTSSSAAAKKKPTRSTPSTFTKTAYPPPTAEDLKADLLVLLSSTSSPSSTPAATTAASTGLTTPASEDPAAPSPSLPVLIRATNGKSNDPRHDGKHIKLSTVVEEDQLEAFFTRYAEAWKQGLTALKKKVRKGKKSKKAKKK</sequence>
<evidence type="ECO:0000256" key="6">
    <source>
        <dbReference type="ARBA" id="ARBA00023274"/>
    </source>
</evidence>
<organism evidence="9 10">
    <name type="scientific">Orbilia brochopaga</name>
    <dbReference type="NCBI Taxonomy" id="3140254"/>
    <lineage>
        <taxon>Eukaryota</taxon>
        <taxon>Fungi</taxon>
        <taxon>Dikarya</taxon>
        <taxon>Ascomycota</taxon>
        <taxon>Pezizomycotina</taxon>
        <taxon>Orbiliomycetes</taxon>
        <taxon>Orbiliales</taxon>
        <taxon>Orbiliaceae</taxon>
        <taxon>Orbilia</taxon>
    </lineage>
</organism>
<feature type="region of interest" description="Disordered" evidence="8">
    <location>
        <begin position="29"/>
        <end position="87"/>
    </location>
</feature>
<comment type="similarity">
    <text evidence="2 7">Belongs to the SRP14 family.</text>
</comment>
<dbReference type="GO" id="GO:0030942">
    <property type="term" value="F:endoplasmic reticulum signal peptide binding"/>
    <property type="evidence" value="ECO:0007669"/>
    <property type="project" value="UniProtKB-UniRule"/>
</dbReference>
<evidence type="ECO:0000256" key="2">
    <source>
        <dbReference type="ARBA" id="ARBA00010349"/>
    </source>
</evidence>
<accession>A0AAV9U6T7</accession>
<keyword evidence="6 7" id="KW-0687">Ribonucleoprotein</keyword>
<keyword evidence="10" id="KW-1185">Reference proteome</keyword>
<comment type="caution">
    <text evidence="9">The sequence shown here is derived from an EMBL/GenBank/DDBJ whole genome shotgun (WGS) entry which is preliminary data.</text>
</comment>
<dbReference type="Pfam" id="PF02290">
    <property type="entry name" value="SRP14"/>
    <property type="match status" value="2"/>
</dbReference>
<evidence type="ECO:0000313" key="9">
    <source>
        <dbReference type="EMBL" id="KAK6336495.1"/>
    </source>
</evidence>